<sequence length="140" mass="16396">MFLINSLQVFLCSITILITIFNYLSHYNYDQLLLNFLLFFPRPLFSHGDPHATYRFKYSTIFSMFTKVIFCREQPLEIMPLPHIHTNPLCCNSKPLCSKNIYHLGTVSKTTHLQHTQFRASLKKHEVLVRAFEDSLKALS</sequence>
<evidence type="ECO:0000313" key="2">
    <source>
        <dbReference type="EMBL" id="RHN46996.1"/>
    </source>
</evidence>
<reference evidence="2" key="1">
    <citation type="journal article" date="2018" name="Nat. Plants">
        <title>Whole-genome landscape of Medicago truncatula symbiotic genes.</title>
        <authorList>
            <person name="Pecrix Y."/>
            <person name="Gamas P."/>
            <person name="Carrere S."/>
        </authorList>
    </citation>
    <scope>NUCLEOTIDE SEQUENCE</scope>
    <source>
        <tissue evidence="2">Leaves</tissue>
    </source>
</reference>
<comment type="caution">
    <text evidence="2">The sequence shown here is derived from an EMBL/GenBank/DDBJ whole genome shotgun (WGS) entry which is preliminary data.</text>
</comment>
<evidence type="ECO:0000256" key="1">
    <source>
        <dbReference type="SAM" id="Phobius"/>
    </source>
</evidence>
<dbReference type="Gramene" id="rna41541">
    <property type="protein sequence ID" value="RHN46996.1"/>
    <property type="gene ID" value="gene41541"/>
</dbReference>
<dbReference type="Proteomes" id="UP000265566">
    <property type="component" value="Chromosome 7"/>
</dbReference>
<keyword evidence="1" id="KW-0812">Transmembrane</keyword>
<feature type="transmembrane region" description="Helical" evidence="1">
    <location>
        <begin position="6"/>
        <end position="24"/>
    </location>
</feature>
<protein>
    <recommendedName>
        <fullName evidence="3">Transmembrane protein</fullName>
    </recommendedName>
</protein>
<organism evidence="2">
    <name type="scientific">Medicago truncatula</name>
    <name type="common">Barrel medic</name>
    <name type="synonym">Medicago tribuloides</name>
    <dbReference type="NCBI Taxonomy" id="3880"/>
    <lineage>
        <taxon>Eukaryota</taxon>
        <taxon>Viridiplantae</taxon>
        <taxon>Streptophyta</taxon>
        <taxon>Embryophyta</taxon>
        <taxon>Tracheophyta</taxon>
        <taxon>Spermatophyta</taxon>
        <taxon>Magnoliopsida</taxon>
        <taxon>eudicotyledons</taxon>
        <taxon>Gunneridae</taxon>
        <taxon>Pentapetalae</taxon>
        <taxon>rosids</taxon>
        <taxon>fabids</taxon>
        <taxon>Fabales</taxon>
        <taxon>Fabaceae</taxon>
        <taxon>Papilionoideae</taxon>
        <taxon>50 kb inversion clade</taxon>
        <taxon>NPAAA clade</taxon>
        <taxon>Hologalegina</taxon>
        <taxon>IRL clade</taxon>
        <taxon>Trifolieae</taxon>
        <taxon>Medicago</taxon>
    </lineage>
</organism>
<accession>A0A396H0W2</accession>
<keyword evidence="1" id="KW-1133">Transmembrane helix</keyword>
<dbReference type="AlphaFoldDB" id="A0A396H0W2"/>
<proteinExistence type="predicted"/>
<keyword evidence="1" id="KW-0472">Membrane</keyword>
<gene>
    <name evidence="2" type="ORF">MtrunA17_Chr7g0248171</name>
</gene>
<dbReference type="EMBL" id="PSQE01000007">
    <property type="protein sequence ID" value="RHN46996.1"/>
    <property type="molecule type" value="Genomic_DNA"/>
</dbReference>
<name>A0A396H0W2_MEDTR</name>
<evidence type="ECO:0008006" key="3">
    <source>
        <dbReference type="Google" id="ProtNLM"/>
    </source>
</evidence>